<keyword evidence="2" id="KW-1185">Reference proteome</keyword>
<dbReference type="Proteomes" id="UP000243820">
    <property type="component" value="Unassembled WGS sequence"/>
</dbReference>
<dbReference type="AlphaFoldDB" id="A0AAX0Q754"/>
<organism evidence="1 2">
    <name type="scientific">Methanocorpusculum parvum</name>
    <dbReference type="NCBI Taxonomy" id="2193"/>
    <lineage>
        <taxon>Archaea</taxon>
        <taxon>Methanobacteriati</taxon>
        <taxon>Methanobacteriota</taxon>
        <taxon>Stenosarchaea group</taxon>
        <taxon>Methanomicrobia</taxon>
        <taxon>Methanomicrobiales</taxon>
        <taxon>Methanocorpusculaceae</taxon>
        <taxon>Methanocorpusculum</taxon>
    </lineage>
</organism>
<evidence type="ECO:0000313" key="2">
    <source>
        <dbReference type="Proteomes" id="UP000243820"/>
    </source>
</evidence>
<dbReference type="RefSeq" id="WP_042697575.1">
    <property type="nucleotide sequence ID" value="NZ_LMVO01000023.1"/>
</dbReference>
<gene>
    <name evidence="1" type="ORF">ASJ83_01585</name>
</gene>
<dbReference type="EMBL" id="LMVO01000023">
    <property type="protein sequence ID" value="PAV09085.1"/>
    <property type="molecule type" value="Genomic_DNA"/>
</dbReference>
<name>A0AAX0Q754_9EURY</name>
<protein>
    <submittedName>
        <fullName evidence="1">Uncharacterized protein</fullName>
    </submittedName>
</protein>
<sequence>MRKSAFLLILILIFAVISTAGCTHQAIHLDTDKKPYSSNTPEIGGVFNMYAYDDFVMWEYIIETEDKVIYGINFSEGVIPEKDWKAKSEEALAAVKEYHAAKYADAFEMKEVTILGQYEDGLHKGKAYWTYLSPDELAFSKLETGTT</sequence>
<reference evidence="1 2" key="1">
    <citation type="journal article" date="2017" name="BMC Genomics">
        <title>Genomic analysis of methanogenic archaea reveals a shift towards energy conservation.</title>
        <authorList>
            <person name="Gilmore S.P."/>
            <person name="Henske J.K."/>
            <person name="Sexton J.A."/>
            <person name="Solomon K.V."/>
            <person name="Seppala S."/>
            <person name="Yoo J.I."/>
            <person name="Huyett L.M."/>
            <person name="Pressman A."/>
            <person name="Cogan J.Z."/>
            <person name="Kivenson V."/>
            <person name="Peng X."/>
            <person name="Tan Y."/>
            <person name="Valentine D.L."/>
            <person name="O'Malley M.A."/>
        </authorList>
    </citation>
    <scope>NUCLEOTIDE SEQUENCE [LARGE SCALE GENOMIC DNA]</scope>
    <source>
        <strain evidence="1 2">XII</strain>
    </source>
</reference>
<evidence type="ECO:0000313" key="1">
    <source>
        <dbReference type="EMBL" id="PAV09085.1"/>
    </source>
</evidence>
<dbReference type="PROSITE" id="PS51257">
    <property type="entry name" value="PROKAR_LIPOPROTEIN"/>
    <property type="match status" value="1"/>
</dbReference>
<comment type="caution">
    <text evidence="1">The sequence shown here is derived from an EMBL/GenBank/DDBJ whole genome shotgun (WGS) entry which is preliminary data.</text>
</comment>
<accession>A0AAX0Q754</accession>
<proteinExistence type="predicted"/>